<dbReference type="Proteomes" id="UP001165287">
    <property type="component" value="Unassembled WGS sequence"/>
</dbReference>
<dbReference type="CDD" id="cd12870">
    <property type="entry name" value="MqsA"/>
    <property type="match status" value="1"/>
</dbReference>
<evidence type="ECO:0000313" key="2">
    <source>
        <dbReference type="Proteomes" id="UP001165287"/>
    </source>
</evidence>
<protein>
    <submittedName>
        <fullName evidence="1">YokU family protein</fullName>
    </submittedName>
</protein>
<sequence length="92" mass="10594">MILKCEWCEKLHASEIACTVYWELPDGSRAIEITETPGIKCTSCGMEYQTEATIEALEDQLLLVDTKRIGNGIPYDELMALPRFLKRNYFKF</sequence>
<evidence type="ECO:0000313" key="1">
    <source>
        <dbReference type="EMBL" id="MBZ5750670.1"/>
    </source>
</evidence>
<dbReference type="InterPro" id="IPR022451">
    <property type="entry name" value="CHP03829_YokU"/>
</dbReference>
<dbReference type="NCBIfam" id="TIGR03829">
    <property type="entry name" value="YokU_near_AblA"/>
    <property type="match status" value="1"/>
</dbReference>
<keyword evidence="2" id="KW-1185">Reference proteome</keyword>
<dbReference type="Pfam" id="PF14122">
    <property type="entry name" value="YokU"/>
    <property type="match status" value="1"/>
</dbReference>
<gene>
    <name evidence="1" type="ORF">K9V48_10495</name>
</gene>
<proteinExistence type="predicted"/>
<dbReference type="InterPro" id="IPR022453">
    <property type="entry name" value="Znf_MqsA-type"/>
</dbReference>
<organism evidence="1 2">
    <name type="scientific">Metabacillus rhizolycopersici</name>
    <dbReference type="NCBI Taxonomy" id="2875709"/>
    <lineage>
        <taxon>Bacteria</taxon>
        <taxon>Bacillati</taxon>
        <taxon>Bacillota</taxon>
        <taxon>Bacilli</taxon>
        <taxon>Bacillales</taxon>
        <taxon>Bacillaceae</taxon>
        <taxon>Metabacillus</taxon>
    </lineage>
</organism>
<dbReference type="RefSeq" id="WP_224138951.1">
    <property type="nucleotide sequence ID" value="NZ_JAIQUM010000018.1"/>
</dbReference>
<accession>A0ABS7URU6</accession>
<dbReference type="NCBIfam" id="TIGR03831">
    <property type="entry name" value="YgiT_finger"/>
    <property type="match status" value="1"/>
</dbReference>
<reference evidence="1" key="1">
    <citation type="submission" date="2024-05" db="EMBL/GenBank/DDBJ databases">
        <title>Metabacillus sp. nov., isolated from the rhizosphere soil of tomato plants.</title>
        <authorList>
            <person name="Ma R."/>
        </authorList>
    </citation>
    <scope>NUCLEOTIDE SEQUENCE</scope>
    <source>
        <strain evidence="1">DBTR6</strain>
    </source>
</reference>
<comment type="caution">
    <text evidence="1">The sequence shown here is derived from an EMBL/GenBank/DDBJ whole genome shotgun (WGS) entry which is preliminary data.</text>
</comment>
<dbReference type="EMBL" id="JAIQUM010000018">
    <property type="protein sequence ID" value="MBZ5750670.1"/>
    <property type="molecule type" value="Genomic_DNA"/>
</dbReference>
<name>A0ABS7URU6_9BACI</name>